<dbReference type="EnsemblPlants" id="ONIVA10G12310.1">
    <property type="protein sequence ID" value="ONIVA10G12310.1"/>
    <property type="gene ID" value="ONIVA10G12310"/>
</dbReference>
<reference evidence="1" key="2">
    <citation type="submission" date="2018-04" db="EMBL/GenBank/DDBJ databases">
        <title>OnivRS2 (Oryza nivara Reference Sequence Version 2).</title>
        <authorList>
            <person name="Zhang J."/>
            <person name="Kudrna D."/>
            <person name="Lee S."/>
            <person name="Talag J."/>
            <person name="Rajasekar S."/>
            <person name="Welchert J."/>
            <person name="Hsing Y.-I."/>
            <person name="Wing R.A."/>
        </authorList>
    </citation>
    <scope>NUCLEOTIDE SEQUENCE [LARGE SCALE GENOMIC DNA]</scope>
</reference>
<dbReference type="HOGENOM" id="CLU_2007607_0_0_1"/>
<sequence length="124" mass="13603">MVCPSPLKFIGELEPEAKALLEAALMEANREREKKILNGTKYSLPSPLPGDDSADDDACSERDIFVFPGLQLPPPRVLLLLLAIHVATATRSPPRRLARGSFMNWIAGKGFTQNSSEMGLFTLH</sequence>
<dbReference type="AlphaFoldDB" id="A0A0E0IT60"/>
<dbReference type="Proteomes" id="UP000006591">
    <property type="component" value="Chromosome 10"/>
</dbReference>
<dbReference type="Gramene" id="ONIVA10G12310.1">
    <property type="protein sequence ID" value="ONIVA10G12310.1"/>
    <property type="gene ID" value="ONIVA10G12310"/>
</dbReference>
<proteinExistence type="predicted"/>
<name>A0A0E0IT60_ORYNI</name>
<accession>A0A0E0IT60</accession>
<evidence type="ECO:0000313" key="1">
    <source>
        <dbReference type="EnsemblPlants" id="ONIVA10G12310.1"/>
    </source>
</evidence>
<protein>
    <submittedName>
        <fullName evidence="1">Uncharacterized protein</fullName>
    </submittedName>
</protein>
<organism evidence="1">
    <name type="scientific">Oryza nivara</name>
    <name type="common">Indian wild rice</name>
    <name type="synonym">Oryza sativa f. spontanea</name>
    <dbReference type="NCBI Taxonomy" id="4536"/>
    <lineage>
        <taxon>Eukaryota</taxon>
        <taxon>Viridiplantae</taxon>
        <taxon>Streptophyta</taxon>
        <taxon>Embryophyta</taxon>
        <taxon>Tracheophyta</taxon>
        <taxon>Spermatophyta</taxon>
        <taxon>Magnoliopsida</taxon>
        <taxon>Liliopsida</taxon>
        <taxon>Poales</taxon>
        <taxon>Poaceae</taxon>
        <taxon>BOP clade</taxon>
        <taxon>Oryzoideae</taxon>
        <taxon>Oryzeae</taxon>
        <taxon>Oryzinae</taxon>
        <taxon>Oryza</taxon>
    </lineage>
</organism>
<reference evidence="1" key="1">
    <citation type="submission" date="2015-04" db="UniProtKB">
        <authorList>
            <consortium name="EnsemblPlants"/>
        </authorList>
    </citation>
    <scope>IDENTIFICATION</scope>
    <source>
        <strain evidence="1">SL10</strain>
    </source>
</reference>
<evidence type="ECO:0000313" key="2">
    <source>
        <dbReference type="Proteomes" id="UP000006591"/>
    </source>
</evidence>
<dbReference type="STRING" id="4536.A0A0E0IT60"/>
<keyword evidence="2" id="KW-1185">Reference proteome</keyword>